<keyword evidence="4" id="KW-1185">Reference proteome</keyword>
<evidence type="ECO:0000256" key="1">
    <source>
        <dbReference type="ARBA" id="ARBA00010554"/>
    </source>
</evidence>
<dbReference type="SUPFAM" id="SSF54913">
    <property type="entry name" value="GlnB-like"/>
    <property type="match status" value="1"/>
</dbReference>
<proteinExistence type="inferred from homology"/>
<name>A0A1D7VSX1_9ACTN</name>
<dbReference type="PANTHER" id="PTHR35983:SF1">
    <property type="entry name" value="UPF0166 PROTEIN TM_0021"/>
    <property type="match status" value="1"/>
</dbReference>
<dbReference type="InterPro" id="IPR015867">
    <property type="entry name" value="N-reg_PII/ATP_PRibTrfase_C"/>
</dbReference>
<accession>A0A1D7VSX1</accession>
<dbReference type="AlphaFoldDB" id="A0A1D7VSX1"/>
<dbReference type="Proteomes" id="UP000094094">
    <property type="component" value="Chromosome"/>
</dbReference>
<dbReference type="InterPro" id="IPR003793">
    <property type="entry name" value="UPF0166"/>
</dbReference>
<dbReference type="Pfam" id="PF02641">
    <property type="entry name" value="DUF190"/>
    <property type="match status" value="1"/>
</dbReference>
<protein>
    <submittedName>
        <fullName evidence="3">Uncharacterized protein</fullName>
    </submittedName>
</protein>
<reference evidence="3 4" key="1">
    <citation type="submission" date="2016-09" db="EMBL/GenBank/DDBJ databases">
        <title>Complete genome sequencing of Streptomyces lydicus 103 and metabolic pathways analysis of antibiotic biosynthesis.</title>
        <authorList>
            <person name="Jia N."/>
            <person name="Ding M.-Z."/>
            <person name="Gao F."/>
            <person name="Yuan Y.-J."/>
        </authorList>
    </citation>
    <scope>NUCLEOTIDE SEQUENCE [LARGE SCALE GENOMIC DNA]</scope>
    <source>
        <strain evidence="3 4">103</strain>
    </source>
</reference>
<evidence type="ECO:0000313" key="3">
    <source>
        <dbReference type="EMBL" id="AOP49831.1"/>
    </source>
</evidence>
<gene>
    <name evidence="3" type="ORF">SL103_29490</name>
</gene>
<dbReference type="OrthoDB" id="9795599at2"/>
<dbReference type="PANTHER" id="PTHR35983">
    <property type="entry name" value="UPF0166 PROTEIN TM_0021"/>
    <property type="match status" value="1"/>
</dbReference>
<evidence type="ECO:0000313" key="4">
    <source>
        <dbReference type="Proteomes" id="UP000094094"/>
    </source>
</evidence>
<comment type="similarity">
    <text evidence="1">Belongs to the UPF0166 family.</text>
</comment>
<dbReference type="RefSeq" id="WP_069572026.1">
    <property type="nucleotide sequence ID" value="NZ_CP017157.1"/>
</dbReference>
<evidence type="ECO:0000256" key="2">
    <source>
        <dbReference type="SAM" id="MobiDB-lite"/>
    </source>
</evidence>
<dbReference type="InterPro" id="IPR011322">
    <property type="entry name" value="N-reg_PII-like_a/b"/>
</dbReference>
<dbReference type="KEGG" id="slc:SL103_29490"/>
<feature type="region of interest" description="Disordered" evidence="2">
    <location>
        <begin position="115"/>
        <end position="135"/>
    </location>
</feature>
<dbReference type="Gene3D" id="3.30.70.120">
    <property type="match status" value="1"/>
</dbReference>
<organism evidence="3 4">
    <name type="scientific">Streptomyces lydicus</name>
    <dbReference type="NCBI Taxonomy" id="47763"/>
    <lineage>
        <taxon>Bacteria</taxon>
        <taxon>Bacillati</taxon>
        <taxon>Actinomycetota</taxon>
        <taxon>Actinomycetes</taxon>
        <taxon>Kitasatosporales</taxon>
        <taxon>Streptomycetaceae</taxon>
        <taxon>Streptomyces</taxon>
    </lineage>
</organism>
<feature type="compositionally biased region" description="Gly residues" evidence="2">
    <location>
        <begin position="118"/>
        <end position="135"/>
    </location>
</feature>
<sequence length="135" mass="13859">MTSDVPAPGGVPALRLTVLVGEQDGWHHRPLYAEIVHRARAAGLAGASVFRGIEGFGAGSVVHTQRLLSLSEELPVAIVVVDAEERVRGFLPQLDELLAGGGLVTLDRCEMIAHRAPGAGGPDAGRPGGGEGGRG</sequence>
<dbReference type="EMBL" id="CP017157">
    <property type="protein sequence ID" value="AOP49831.1"/>
    <property type="molecule type" value="Genomic_DNA"/>
</dbReference>